<dbReference type="AlphaFoldDB" id="A0AAD7V090"/>
<dbReference type="GeneID" id="83215012"/>
<gene>
    <name evidence="1" type="ORF">O0I10_007604</name>
</gene>
<sequence>MFKLWQFLSKPFITHKEEQHDEATLNAQPDLGLPTFHYEMPPSLTAPPNQDQRTRNVVNIYPQVRRAQPPTPSPQVAYQPSVSAAGRSRDACKWITPVEHSVAVLSADAWNMLKPVEWEALGGAVVQRSVRVTDGRKGVDVLFGKRRHVLRLIQRKATGVHIRLQDDKLHLEGPNERIHRLLDFLDHLYARVGRSHRDYVIVRCNGPQLESKLERIDTLYKNHSGVPPFDRCRVVPMDELHFTLAKIEGQYSPALIKHVAETFYRIVQGLEKQHYMGSFTLDRIAFETNYSRNALAISSSEVDNPISKLKTICKARALLNSSVSFTKHLHMTILKSRSISAAGIDDVELSKVLPEDIRNDFLGPIFVDSFLVSRNITSMLTKNNRHVPYTTFKIV</sequence>
<name>A0AAD7V090_9FUNG</name>
<dbReference type="Proteomes" id="UP001234581">
    <property type="component" value="Unassembled WGS sequence"/>
</dbReference>
<accession>A0AAD7V090</accession>
<protein>
    <submittedName>
        <fullName evidence="1">Uncharacterized protein</fullName>
    </submittedName>
</protein>
<evidence type="ECO:0000313" key="1">
    <source>
        <dbReference type="EMBL" id="KAJ8656757.1"/>
    </source>
</evidence>
<dbReference type="RefSeq" id="XP_058341670.1">
    <property type="nucleotide sequence ID" value="XM_058487619.1"/>
</dbReference>
<evidence type="ECO:0000313" key="2">
    <source>
        <dbReference type="Proteomes" id="UP001234581"/>
    </source>
</evidence>
<dbReference type="EMBL" id="JARTCD010000037">
    <property type="protein sequence ID" value="KAJ8656757.1"/>
    <property type="molecule type" value="Genomic_DNA"/>
</dbReference>
<reference evidence="1 2" key="1">
    <citation type="submission" date="2023-03" db="EMBL/GenBank/DDBJ databases">
        <title>Genome sequence of Lichtheimia ornata CBS 291.66.</title>
        <authorList>
            <person name="Mohabir J.T."/>
            <person name="Shea T.P."/>
            <person name="Kurbessoian T."/>
            <person name="Berby B."/>
            <person name="Fontaine J."/>
            <person name="Livny J."/>
            <person name="Gnirke A."/>
            <person name="Stajich J.E."/>
            <person name="Cuomo C.A."/>
        </authorList>
    </citation>
    <scope>NUCLEOTIDE SEQUENCE [LARGE SCALE GENOMIC DNA]</scope>
    <source>
        <strain evidence="1">CBS 291.66</strain>
    </source>
</reference>
<comment type="caution">
    <text evidence="1">The sequence shown here is derived from an EMBL/GenBank/DDBJ whole genome shotgun (WGS) entry which is preliminary data.</text>
</comment>
<keyword evidence="2" id="KW-1185">Reference proteome</keyword>
<organism evidence="1 2">
    <name type="scientific">Lichtheimia ornata</name>
    <dbReference type="NCBI Taxonomy" id="688661"/>
    <lineage>
        <taxon>Eukaryota</taxon>
        <taxon>Fungi</taxon>
        <taxon>Fungi incertae sedis</taxon>
        <taxon>Mucoromycota</taxon>
        <taxon>Mucoromycotina</taxon>
        <taxon>Mucoromycetes</taxon>
        <taxon>Mucorales</taxon>
        <taxon>Lichtheimiaceae</taxon>
        <taxon>Lichtheimia</taxon>
    </lineage>
</organism>
<proteinExistence type="predicted"/>